<dbReference type="PANTHER" id="PTHR48056:SF81">
    <property type="entry name" value="RECEPTOR PROTEIN-TYROSINE KINASE CEPR1"/>
    <property type="match status" value="1"/>
</dbReference>
<accession>A0A314LDW4</accession>
<evidence type="ECO:0000256" key="1">
    <source>
        <dbReference type="ARBA" id="ARBA00022614"/>
    </source>
</evidence>
<dbReference type="AlphaFoldDB" id="A0A314LDW4"/>
<dbReference type="EMBL" id="MJEQ01000074">
    <property type="protein sequence ID" value="OIT39845.1"/>
    <property type="molecule type" value="Genomic_DNA"/>
</dbReference>
<reference evidence="6" key="1">
    <citation type="submission" date="2016-11" db="EMBL/GenBank/DDBJ databases">
        <title>The genome of Nicotiana attenuata.</title>
        <authorList>
            <person name="Xu S."/>
            <person name="Brockmoeller T."/>
            <person name="Gaquerel E."/>
            <person name="Navarro A."/>
            <person name="Kuhl H."/>
            <person name="Gase K."/>
            <person name="Ling Z."/>
            <person name="Zhou W."/>
            <person name="Kreitzer C."/>
            <person name="Stanke M."/>
            <person name="Tang H."/>
            <person name="Lyons E."/>
            <person name="Pandey P."/>
            <person name="Pandey S.P."/>
            <person name="Timmermann B."/>
            <person name="Baldwin I.T."/>
        </authorList>
    </citation>
    <scope>NUCLEOTIDE SEQUENCE [LARGE SCALE GENOMIC DNA]</scope>
    <source>
        <strain evidence="6">UT</strain>
    </source>
</reference>
<keyword evidence="5" id="KW-0325">Glycoprotein</keyword>
<evidence type="ECO:0000256" key="4">
    <source>
        <dbReference type="ARBA" id="ARBA00022840"/>
    </source>
</evidence>
<evidence type="ECO:0000256" key="2">
    <source>
        <dbReference type="ARBA" id="ARBA00022737"/>
    </source>
</evidence>
<dbReference type="InterPro" id="IPR001611">
    <property type="entry name" value="Leu-rich_rpt"/>
</dbReference>
<dbReference type="PANTHER" id="PTHR48056">
    <property type="entry name" value="LRR RECEPTOR-LIKE SERINE/THREONINE-PROTEIN KINASE-RELATED"/>
    <property type="match status" value="1"/>
</dbReference>
<protein>
    <submittedName>
        <fullName evidence="6">Uncharacterized protein</fullName>
    </submittedName>
</protein>
<evidence type="ECO:0000313" key="7">
    <source>
        <dbReference type="Proteomes" id="UP000187609"/>
    </source>
</evidence>
<keyword evidence="7" id="KW-1185">Reference proteome</keyword>
<dbReference type="Gramene" id="OIT39845">
    <property type="protein sequence ID" value="OIT39845"/>
    <property type="gene ID" value="A4A49_07809"/>
</dbReference>
<evidence type="ECO:0000313" key="6">
    <source>
        <dbReference type="EMBL" id="OIT39845.1"/>
    </source>
</evidence>
<comment type="caution">
    <text evidence="6">The sequence shown here is derived from an EMBL/GenBank/DDBJ whole genome shotgun (WGS) entry which is preliminary data.</text>
</comment>
<dbReference type="Pfam" id="PF00560">
    <property type="entry name" value="LRR_1"/>
    <property type="match status" value="1"/>
</dbReference>
<keyword evidence="4" id="KW-0067">ATP-binding</keyword>
<dbReference type="STRING" id="49451.A0A314LDW4"/>
<keyword evidence="2" id="KW-0677">Repeat</keyword>
<organism evidence="6 7">
    <name type="scientific">Nicotiana attenuata</name>
    <name type="common">Coyote tobacco</name>
    <dbReference type="NCBI Taxonomy" id="49451"/>
    <lineage>
        <taxon>Eukaryota</taxon>
        <taxon>Viridiplantae</taxon>
        <taxon>Streptophyta</taxon>
        <taxon>Embryophyta</taxon>
        <taxon>Tracheophyta</taxon>
        <taxon>Spermatophyta</taxon>
        <taxon>Magnoliopsida</taxon>
        <taxon>eudicotyledons</taxon>
        <taxon>Gunneridae</taxon>
        <taxon>Pentapetalae</taxon>
        <taxon>asterids</taxon>
        <taxon>lamiids</taxon>
        <taxon>Solanales</taxon>
        <taxon>Solanaceae</taxon>
        <taxon>Nicotianoideae</taxon>
        <taxon>Nicotianeae</taxon>
        <taxon>Nicotiana</taxon>
    </lineage>
</organism>
<dbReference type="Proteomes" id="UP000187609">
    <property type="component" value="Unassembled WGS sequence"/>
</dbReference>
<sequence length="285" mass="31324">MRSTLKTIKHAYIAPGALARGREAKLQSFRLLKVSVEQRTPLGKGKNCNALVSTQNELAQCNSLVPPGFEPIEDDVPLLQEAEAMQDTQRSEISSCESEKAKTMRGKTRYKNVSALKAGEKLRVTFYHNGVVGKHHATFARDLDKEADNSKYGRTLGLSTSLSKSHTQCVGSGRKKFQLMKLSSNLGNVWFLSVLASDSHMKRLLNMFSILVLKLVLSLCNLTGEIPTFIGNLSSLRSLRLSFRALTGSIPAEIGRLSELKQLSLNSNFFQGQLPNEEVGQNAAA</sequence>
<keyword evidence="1" id="KW-0433">Leucine-rich repeat</keyword>
<dbReference type="GO" id="GO:0033612">
    <property type="term" value="F:receptor serine/threonine kinase binding"/>
    <property type="evidence" value="ECO:0007669"/>
    <property type="project" value="TreeGrafter"/>
</dbReference>
<evidence type="ECO:0000256" key="3">
    <source>
        <dbReference type="ARBA" id="ARBA00022741"/>
    </source>
</evidence>
<dbReference type="GO" id="GO:0005524">
    <property type="term" value="F:ATP binding"/>
    <property type="evidence" value="ECO:0007669"/>
    <property type="project" value="UniProtKB-KW"/>
</dbReference>
<dbReference type="InterPro" id="IPR050647">
    <property type="entry name" value="Plant_LRR-RLKs"/>
</dbReference>
<dbReference type="Gene3D" id="3.80.10.10">
    <property type="entry name" value="Ribonuclease Inhibitor"/>
    <property type="match status" value="1"/>
</dbReference>
<gene>
    <name evidence="6" type="ORF">A4A49_07809</name>
</gene>
<name>A0A314LDW4_NICAT</name>
<evidence type="ECO:0000256" key="5">
    <source>
        <dbReference type="ARBA" id="ARBA00023180"/>
    </source>
</evidence>
<keyword evidence="3" id="KW-0547">Nucleotide-binding</keyword>
<dbReference type="InterPro" id="IPR032675">
    <property type="entry name" value="LRR_dom_sf"/>
</dbReference>
<dbReference type="SUPFAM" id="SSF52058">
    <property type="entry name" value="L domain-like"/>
    <property type="match status" value="1"/>
</dbReference>
<proteinExistence type="predicted"/>